<dbReference type="GO" id="GO:0016020">
    <property type="term" value="C:membrane"/>
    <property type="evidence" value="ECO:0007669"/>
    <property type="project" value="InterPro"/>
</dbReference>
<dbReference type="RefSeq" id="WP_143091917.1">
    <property type="nucleotide sequence ID" value="NZ_FOFV01000026.1"/>
</dbReference>
<proteinExistence type="predicted"/>
<keyword evidence="1" id="KW-0812">Transmembrane</keyword>
<dbReference type="AlphaFoldDB" id="A0A1H9X0S2"/>
<dbReference type="Pfam" id="PF01478">
    <property type="entry name" value="Peptidase_A24"/>
    <property type="match status" value="1"/>
</dbReference>
<organism evidence="3 4">
    <name type="scientific">Lentzea albida</name>
    <dbReference type="NCBI Taxonomy" id="65499"/>
    <lineage>
        <taxon>Bacteria</taxon>
        <taxon>Bacillati</taxon>
        <taxon>Actinomycetota</taxon>
        <taxon>Actinomycetes</taxon>
        <taxon>Pseudonocardiales</taxon>
        <taxon>Pseudonocardiaceae</taxon>
        <taxon>Lentzea</taxon>
    </lineage>
</organism>
<feature type="transmembrane region" description="Helical" evidence="1">
    <location>
        <begin position="6"/>
        <end position="26"/>
    </location>
</feature>
<keyword evidence="4" id="KW-1185">Reference proteome</keyword>
<keyword evidence="1" id="KW-1133">Transmembrane helix</keyword>
<evidence type="ECO:0000259" key="2">
    <source>
        <dbReference type="Pfam" id="PF01478"/>
    </source>
</evidence>
<name>A0A1H9X0S2_9PSEU</name>
<feature type="domain" description="Prepilin type IV endopeptidase peptidase" evidence="2">
    <location>
        <begin position="72"/>
        <end position="179"/>
    </location>
</feature>
<dbReference type="OrthoDB" id="3686107at2"/>
<dbReference type="STRING" id="65499.SAMN04488000_12656"/>
<feature type="transmembrane region" description="Helical" evidence="1">
    <location>
        <begin position="143"/>
        <end position="161"/>
    </location>
</feature>
<evidence type="ECO:0000256" key="1">
    <source>
        <dbReference type="SAM" id="Phobius"/>
    </source>
</evidence>
<feature type="transmembrane region" description="Helical" evidence="1">
    <location>
        <begin position="118"/>
        <end position="136"/>
    </location>
</feature>
<protein>
    <submittedName>
        <fullName evidence="3">Type IV leader peptidase family protein</fullName>
    </submittedName>
</protein>
<keyword evidence="1" id="KW-0472">Membrane</keyword>
<evidence type="ECO:0000313" key="3">
    <source>
        <dbReference type="EMBL" id="SES39689.1"/>
    </source>
</evidence>
<dbReference type="EMBL" id="FOFV01000026">
    <property type="protein sequence ID" value="SES39689.1"/>
    <property type="molecule type" value="Genomic_DNA"/>
</dbReference>
<feature type="transmembrane region" description="Helical" evidence="1">
    <location>
        <begin position="66"/>
        <end position="86"/>
    </location>
</feature>
<evidence type="ECO:0000313" key="4">
    <source>
        <dbReference type="Proteomes" id="UP000199503"/>
    </source>
</evidence>
<feature type="transmembrane region" description="Helical" evidence="1">
    <location>
        <begin position="167"/>
        <end position="184"/>
    </location>
</feature>
<dbReference type="Proteomes" id="UP000199503">
    <property type="component" value="Unassembled WGS sequence"/>
</dbReference>
<sequence>MSHWAPFGLLGVVAGPVVLTVARTITHGEQLSWTSLTRCGWVPLAAAGTFLSTALSWAAVELGREASALSWFVIVGLLLAMIDSTVERLPHRINGMLLAGSVIQLSFLALLGSDFGPLLRAGLAAVVATTVGLAVYAGSRQGLGFGDVVLLAPVALILGWFSWQQLFAGLLSGFVLAAVSMRVLRVCRVIRHGDPLPLGPFLIASAAGAILLI</sequence>
<dbReference type="InterPro" id="IPR000045">
    <property type="entry name" value="Prepilin_IV_endopep_pep"/>
</dbReference>
<dbReference type="Gene3D" id="1.20.120.1220">
    <property type="match status" value="1"/>
</dbReference>
<feature type="transmembrane region" description="Helical" evidence="1">
    <location>
        <begin position="38"/>
        <end position="60"/>
    </location>
</feature>
<gene>
    <name evidence="3" type="ORF">SAMN04488000_12656</name>
</gene>
<accession>A0A1H9X0S2</accession>
<reference evidence="4" key="1">
    <citation type="submission" date="2016-10" db="EMBL/GenBank/DDBJ databases">
        <authorList>
            <person name="Varghese N."/>
            <person name="Submissions S."/>
        </authorList>
    </citation>
    <scope>NUCLEOTIDE SEQUENCE [LARGE SCALE GENOMIC DNA]</scope>
    <source>
        <strain evidence="4">DSM 44437</strain>
    </source>
</reference>
<dbReference type="GO" id="GO:0004190">
    <property type="term" value="F:aspartic-type endopeptidase activity"/>
    <property type="evidence" value="ECO:0007669"/>
    <property type="project" value="InterPro"/>
</dbReference>